<reference evidence="3" key="1">
    <citation type="journal article" date="2019" name="Int. J. Syst. Evol. Microbiol.">
        <title>The Global Catalogue of Microorganisms (GCM) 10K type strain sequencing project: providing services to taxonomists for standard genome sequencing and annotation.</title>
        <authorList>
            <consortium name="The Broad Institute Genomics Platform"/>
            <consortium name="The Broad Institute Genome Sequencing Center for Infectious Disease"/>
            <person name="Wu L."/>
            <person name="Ma J."/>
        </authorList>
    </citation>
    <scope>NUCLEOTIDE SEQUENCE [LARGE SCALE GENOMIC DNA]</scope>
    <source>
        <strain evidence="3">JCM 17917</strain>
    </source>
</reference>
<dbReference type="Proteomes" id="UP001501844">
    <property type="component" value="Unassembled WGS sequence"/>
</dbReference>
<name>A0ABP8FXT6_9BACT</name>
<sequence>MAAGALTFTACREDSGTSTETNTNDSDTPDAASGSTREDSTNTTAANYNYDAEYRERATRLARQVTADLRLDPATQERVQTVYYNRARQVDELERTYTSRNASAGLAYDTTIGDDPLVNGEMPVEGYPSDHPKAYYTELETINSNVDMELKGFLTPEQFKAYQTNRQKYYAEDIKYETSTGDKMKLDGDEAKVKAGDTKMKREGDEAKMKVGDAKLKHDGDETKIKAGDTKIKKDGNETKVKTDDGKIKIEE</sequence>
<feature type="region of interest" description="Disordered" evidence="1">
    <location>
        <begin position="1"/>
        <end position="51"/>
    </location>
</feature>
<accession>A0ABP8FXT6</accession>
<protein>
    <recommendedName>
        <fullName evidence="4">Lipoprotein</fullName>
    </recommendedName>
</protein>
<comment type="caution">
    <text evidence="2">The sequence shown here is derived from an EMBL/GenBank/DDBJ whole genome shotgun (WGS) entry which is preliminary data.</text>
</comment>
<evidence type="ECO:0000313" key="2">
    <source>
        <dbReference type="EMBL" id="GAA4313236.1"/>
    </source>
</evidence>
<feature type="compositionally biased region" description="Low complexity" evidence="1">
    <location>
        <begin position="16"/>
        <end position="26"/>
    </location>
</feature>
<proteinExistence type="predicted"/>
<evidence type="ECO:0000256" key="1">
    <source>
        <dbReference type="SAM" id="MobiDB-lite"/>
    </source>
</evidence>
<dbReference type="EMBL" id="BAABGX010000003">
    <property type="protein sequence ID" value="GAA4313236.1"/>
    <property type="molecule type" value="Genomic_DNA"/>
</dbReference>
<keyword evidence="3" id="KW-1185">Reference proteome</keyword>
<evidence type="ECO:0008006" key="4">
    <source>
        <dbReference type="Google" id="ProtNLM"/>
    </source>
</evidence>
<evidence type="ECO:0000313" key="3">
    <source>
        <dbReference type="Proteomes" id="UP001501844"/>
    </source>
</evidence>
<gene>
    <name evidence="2" type="ORF">GCM10023183_32760</name>
</gene>
<organism evidence="2 3">
    <name type="scientific">Nibribacter koreensis</name>
    <dbReference type="NCBI Taxonomy" id="1084519"/>
    <lineage>
        <taxon>Bacteria</taxon>
        <taxon>Pseudomonadati</taxon>
        <taxon>Bacteroidota</taxon>
        <taxon>Cytophagia</taxon>
        <taxon>Cytophagales</taxon>
        <taxon>Hymenobacteraceae</taxon>
        <taxon>Nibribacter</taxon>
    </lineage>
</organism>
<feature type="region of interest" description="Disordered" evidence="1">
    <location>
        <begin position="219"/>
        <end position="252"/>
    </location>
</feature>